<evidence type="ECO:0000256" key="4">
    <source>
        <dbReference type="ARBA" id="ARBA00023002"/>
    </source>
</evidence>
<evidence type="ECO:0000256" key="3">
    <source>
        <dbReference type="ARBA" id="ARBA00022827"/>
    </source>
</evidence>
<dbReference type="InterPro" id="IPR051209">
    <property type="entry name" value="FAD-bind_Monooxygenase_sf"/>
</dbReference>
<organism evidence="6 7">
    <name type="scientific">Lojkania enalia</name>
    <dbReference type="NCBI Taxonomy" id="147567"/>
    <lineage>
        <taxon>Eukaryota</taxon>
        <taxon>Fungi</taxon>
        <taxon>Dikarya</taxon>
        <taxon>Ascomycota</taxon>
        <taxon>Pezizomycotina</taxon>
        <taxon>Dothideomycetes</taxon>
        <taxon>Pleosporomycetidae</taxon>
        <taxon>Pleosporales</taxon>
        <taxon>Pleosporales incertae sedis</taxon>
        <taxon>Lojkania</taxon>
    </lineage>
</organism>
<feature type="compositionally biased region" description="Basic and acidic residues" evidence="5">
    <location>
        <begin position="574"/>
        <end position="592"/>
    </location>
</feature>
<comment type="similarity">
    <text evidence="1">Belongs to the FAD-binding monooxygenase family.</text>
</comment>
<dbReference type="Pfam" id="PF00743">
    <property type="entry name" value="FMO-like"/>
    <property type="match status" value="1"/>
</dbReference>
<proteinExistence type="inferred from homology"/>
<evidence type="ECO:0000313" key="7">
    <source>
        <dbReference type="Proteomes" id="UP000800093"/>
    </source>
</evidence>
<dbReference type="AlphaFoldDB" id="A0A9P4K6B3"/>
<keyword evidence="3" id="KW-0274">FAD</keyword>
<reference evidence="7" key="1">
    <citation type="journal article" date="2020" name="Stud. Mycol.">
        <title>101 Dothideomycetes genomes: A test case for predicting lifestyles and emergence of pathogens.</title>
        <authorList>
            <person name="Haridas S."/>
            <person name="Albert R."/>
            <person name="Binder M."/>
            <person name="Bloem J."/>
            <person name="LaButti K."/>
            <person name="Salamov A."/>
            <person name="Andreopoulos B."/>
            <person name="Baker S."/>
            <person name="Barry K."/>
            <person name="Bills G."/>
            <person name="Bluhm B."/>
            <person name="Cannon C."/>
            <person name="Castanera R."/>
            <person name="Culley D."/>
            <person name="Daum C."/>
            <person name="Ezra D."/>
            <person name="Gonzalez J."/>
            <person name="Henrissat B."/>
            <person name="Kuo A."/>
            <person name="Liang C."/>
            <person name="Lipzen A."/>
            <person name="Lutzoni F."/>
            <person name="Magnuson J."/>
            <person name="Mondo S."/>
            <person name="Nolan M."/>
            <person name="Ohm R."/>
            <person name="Pangilinan J."/>
            <person name="Park H.-J."/>
            <person name="Ramirez L."/>
            <person name="Alfaro M."/>
            <person name="Sun H."/>
            <person name="Tritt A."/>
            <person name="Yoshinaga Y."/>
            <person name="Zwiers L.-H."/>
            <person name="Turgeon B."/>
            <person name="Goodwin S."/>
            <person name="Spatafora J."/>
            <person name="Crous P."/>
            <person name="Grigoriev I."/>
        </authorList>
    </citation>
    <scope>NUCLEOTIDE SEQUENCE [LARGE SCALE GENOMIC DNA]</scope>
    <source>
        <strain evidence="7">CBS 304.66</strain>
    </source>
</reference>
<dbReference type="Proteomes" id="UP000800093">
    <property type="component" value="Unassembled WGS sequence"/>
</dbReference>
<feature type="region of interest" description="Disordered" evidence="5">
    <location>
        <begin position="553"/>
        <end position="592"/>
    </location>
</feature>
<keyword evidence="2" id="KW-0285">Flavoprotein</keyword>
<protein>
    <submittedName>
        <fullName evidence="6">FAD/NAD(P)-binding domain-containing protein</fullName>
    </submittedName>
</protein>
<evidence type="ECO:0000256" key="2">
    <source>
        <dbReference type="ARBA" id="ARBA00022630"/>
    </source>
</evidence>
<dbReference type="InterPro" id="IPR020946">
    <property type="entry name" value="Flavin_mOase-like"/>
</dbReference>
<evidence type="ECO:0000256" key="1">
    <source>
        <dbReference type="ARBA" id="ARBA00010139"/>
    </source>
</evidence>
<dbReference type="PANTHER" id="PTHR42877:SF8">
    <property type="entry name" value="MONOOXYGENASE"/>
    <property type="match status" value="1"/>
</dbReference>
<dbReference type="GO" id="GO:0004499">
    <property type="term" value="F:N,N-dimethylaniline monooxygenase activity"/>
    <property type="evidence" value="ECO:0007669"/>
    <property type="project" value="InterPro"/>
</dbReference>
<comment type="caution">
    <text evidence="6">The sequence shown here is derived from an EMBL/GenBank/DDBJ whole genome shotgun (WGS) entry which is preliminary data.</text>
</comment>
<dbReference type="PANTHER" id="PTHR42877">
    <property type="entry name" value="L-ORNITHINE N(5)-MONOOXYGENASE-RELATED"/>
    <property type="match status" value="1"/>
</dbReference>
<dbReference type="OrthoDB" id="74360at2759"/>
<dbReference type="EMBL" id="ML986634">
    <property type="protein sequence ID" value="KAF2262891.1"/>
    <property type="molecule type" value="Genomic_DNA"/>
</dbReference>
<keyword evidence="4" id="KW-0560">Oxidoreductase</keyword>
<gene>
    <name evidence="6" type="ORF">CC78DRAFT_294376</name>
</gene>
<dbReference type="Gene3D" id="3.50.50.60">
    <property type="entry name" value="FAD/NAD(P)-binding domain"/>
    <property type="match status" value="2"/>
</dbReference>
<dbReference type="InterPro" id="IPR036188">
    <property type="entry name" value="FAD/NAD-bd_sf"/>
</dbReference>
<dbReference type="GO" id="GO:0050660">
    <property type="term" value="F:flavin adenine dinucleotide binding"/>
    <property type="evidence" value="ECO:0007669"/>
    <property type="project" value="InterPro"/>
</dbReference>
<accession>A0A9P4K6B3</accession>
<evidence type="ECO:0000313" key="6">
    <source>
        <dbReference type="EMBL" id="KAF2262891.1"/>
    </source>
</evidence>
<dbReference type="GO" id="GO:0050661">
    <property type="term" value="F:NADP binding"/>
    <property type="evidence" value="ECO:0007669"/>
    <property type="project" value="InterPro"/>
</dbReference>
<name>A0A9P4K6B3_9PLEO</name>
<evidence type="ECO:0000256" key="5">
    <source>
        <dbReference type="SAM" id="MobiDB-lite"/>
    </source>
</evidence>
<dbReference type="SUPFAM" id="SSF51905">
    <property type="entry name" value="FAD/NAD(P)-binding domain"/>
    <property type="match status" value="2"/>
</dbReference>
<sequence>MDPTKEDAIYNERFVRVICIGAGASGICMAYKLKRSFTNFSLIIYDKNPEIGGTWYENRYPGCACDVPSHNYTYSFDPKPDYSSVYAGSKEIKSYFEDFVSKHDLGQFIHTSHLVTRAVWVEEKGEWTVEAKSLLTGQIVKSVCDILIHATGYLNKPAWPRVSGLGDFKGVKLHSADYDDSVDLKDRNVLIIGGGSSAVQILPAIQPIVLKAKIIIRTPSWMLPDISTETSTFTPDQIKEFVKKPELLMALRQENERTMNSIFTVYMKNTALQNQAKVLLESATREILKEYDMVDKLIPDFSVGCKRVIPSGFQFLRTLQEENVSVVHSAASSFTSSGCITEDGQHHEADVMICATGFDTSYVPRYPVIASGLNLQTEWNRSIMGYMGVGISGFPNTFTLLGPYTPVSNGPTLVAVEAQSDYICSFIDRYQTEPVHSMTVRPSICKEFKENVAKVMEKLVWTDNCRNVHNNGRMGSRVPTTWPGSTLHYLEAIREPRWDDWDFQYRGNRFTWMGNGISQTEMVSTTDLAYYIRQQDNSPLLSRNARNLAMAKMGSQPARELHRQAKLSPAKTNKTTDEETSIKDKEVVIDKK</sequence>
<keyword evidence="7" id="KW-1185">Reference proteome</keyword>